<dbReference type="PROSITE" id="PS50937">
    <property type="entry name" value="HTH_MERR_2"/>
    <property type="match status" value="1"/>
</dbReference>
<evidence type="ECO:0000256" key="2">
    <source>
        <dbReference type="ARBA" id="ARBA00023125"/>
    </source>
</evidence>
<dbReference type="SUPFAM" id="SSF46955">
    <property type="entry name" value="Putative DNA-binding domain"/>
    <property type="match status" value="1"/>
</dbReference>
<dbReference type="GO" id="GO:0003677">
    <property type="term" value="F:DNA binding"/>
    <property type="evidence" value="ECO:0007669"/>
    <property type="project" value="UniProtKB-KW"/>
</dbReference>
<keyword evidence="1" id="KW-0805">Transcription regulation</keyword>
<dbReference type="InterPro" id="IPR009061">
    <property type="entry name" value="DNA-bd_dom_put_sf"/>
</dbReference>
<evidence type="ECO:0000256" key="1">
    <source>
        <dbReference type="ARBA" id="ARBA00023015"/>
    </source>
</evidence>
<keyword evidence="7" id="KW-1185">Reference proteome</keyword>
<protein>
    <submittedName>
        <fullName evidence="6">DNA-binding transcriptional regulator, MerR family</fullName>
    </submittedName>
</protein>
<accession>A0A1I1JBA9</accession>
<dbReference type="PRINTS" id="PR00040">
    <property type="entry name" value="HTHMERR"/>
</dbReference>
<evidence type="ECO:0000256" key="3">
    <source>
        <dbReference type="ARBA" id="ARBA00023163"/>
    </source>
</evidence>
<evidence type="ECO:0000313" key="6">
    <source>
        <dbReference type="EMBL" id="SFC42720.1"/>
    </source>
</evidence>
<dbReference type="PROSITE" id="PS00552">
    <property type="entry name" value="HTH_MERR_1"/>
    <property type="match status" value="1"/>
</dbReference>
<dbReference type="CDD" id="cd01282">
    <property type="entry name" value="HTH_MerR-like_sg3"/>
    <property type="match status" value="1"/>
</dbReference>
<dbReference type="InterPro" id="IPR047057">
    <property type="entry name" value="MerR_fam"/>
</dbReference>
<dbReference type="OrthoDB" id="3824912at2"/>
<keyword evidence="2 6" id="KW-0238">DNA-binding</keyword>
<dbReference type="EMBL" id="FOLM01000003">
    <property type="protein sequence ID" value="SFC42720.1"/>
    <property type="molecule type" value="Genomic_DNA"/>
</dbReference>
<feature type="region of interest" description="Disordered" evidence="4">
    <location>
        <begin position="113"/>
        <end position="134"/>
    </location>
</feature>
<dbReference type="SMART" id="SM00422">
    <property type="entry name" value="HTH_MERR"/>
    <property type="match status" value="1"/>
</dbReference>
<dbReference type="RefSeq" id="WP_093838091.1">
    <property type="nucleotide sequence ID" value="NZ_FOLM01000003.1"/>
</dbReference>
<dbReference type="AlphaFoldDB" id="A0A1I1JBA9"/>
<dbReference type="STRING" id="910347.SAMN05421773_103266"/>
<reference evidence="6 7" key="1">
    <citation type="submission" date="2016-10" db="EMBL/GenBank/DDBJ databases">
        <authorList>
            <person name="de Groot N.N."/>
        </authorList>
    </citation>
    <scope>NUCLEOTIDE SEQUENCE [LARGE SCALE GENOMIC DNA]</scope>
    <source>
        <strain evidence="6 7">CGMCC 4.5739</strain>
    </source>
</reference>
<dbReference type="Proteomes" id="UP000199207">
    <property type="component" value="Unassembled WGS sequence"/>
</dbReference>
<dbReference type="PANTHER" id="PTHR30204:SF94">
    <property type="entry name" value="HEAVY METAL-DEPENDENT TRANSCRIPTIONAL REGULATOR HI_0293-RELATED"/>
    <property type="match status" value="1"/>
</dbReference>
<keyword evidence="3" id="KW-0804">Transcription</keyword>
<sequence>MRIGELAQRTGVSTRTLRYYESRGLIPARRAVNGYRVYGDDDLRLVEQIRTLVDLGFGLEETRPFVECLRAGHPAGDVCSGSLAVYRRKLAELDALISHLQVVRAQLGARLARAGTGPPGIPAAPHRPDEPEDR</sequence>
<name>A0A1I1JBA9_9ACTN</name>
<dbReference type="GO" id="GO:0003700">
    <property type="term" value="F:DNA-binding transcription factor activity"/>
    <property type="evidence" value="ECO:0007669"/>
    <property type="project" value="InterPro"/>
</dbReference>
<dbReference type="Pfam" id="PF13411">
    <property type="entry name" value="MerR_1"/>
    <property type="match status" value="1"/>
</dbReference>
<organism evidence="6 7">
    <name type="scientific">Streptomyces aidingensis</name>
    <dbReference type="NCBI Taxonomy" id="910347"/>
    <lineage>
        <taxon>Bacteria</taxon>
        <taxon>Bacillati</taxon>
        <taxon>Actinomycetota</taxon>
        <taxon>Actinomycetes</taxon>
        <taxon>Kitasatosporales</taxon>
        <taxon>Streptomycetaceae</taxon>
        <taxon>Streptomyces</taxon>
    </lineage>
</organism>
<feature type="domain" description="HTH merR-type" evidence="5">
    <location>
        <begin position="1"/>
        <end position="68"/>
    </location>
</feature>
<evidence type="ECO:0000256" key="4">
    <source>
        <dbReference type="SAM" id="MobiDB-lite"/>
    </source>
</evidence>
<evidence type="ECO:0000313" key="7">
    <source>
        <dbReference type="Proteomes" id="UP000199207"/>
    </source>
</evidence>
<dbReference type="Gene3D" id="1.10.1660.10">
    <property type="match status" value="1"/>
</dbReference>
<evidence type="ECO:0000259" key="5">
    <source>
        <dbReference type="PROSITE" id="PS50937"/>
    </source>
</evidence>
<proteinExistence type="predicted"/>
<dbReference type="InterPro" id="IPR000551">
    <property type="entry name" value="MerR-type_HTH_dom"/>
</dbReference>
<dbReference type="PANTHER" id="PTHR30204">
    <property type="entry name" value="REDOX-CYCLING DRUG-SENSING TRANSCRIPTIONAL ACTIVATOR SOXR"/>
    <property type="match status" value="1"/>
</dbReference>
<gene>
    <name evidence="6" type="ORF">SAMN05421773_103266</name>
</gene>